<evidence type="ECO:0000256" key="1">
    <source>
        <dbReference type="SAM" id="SignalP"/>
    </source>
</evidence>
<protein>
    <recommendedName>
        <fullName evidence="2">Metallo-beta-lactamase domain-containing protein</fullName>
    </recommendedName>
</protein>
<evidence type="ECO:0000259" key="2">
    <source>
        <dbReference type="SMART" id="SM00849"/>
    </source>
</evidence>
<dbReference type="Gene3D" id="3.60.15.10">
    <property type="entry name" value="Ribonuclease Z/Hydroxyacylglutathione hydrolase-like"/>
    <property type="match status" value="1"/>
</dbReference>
<dbReference type="SMART" id="SM00849">
    <property type="entry name" value="Lactamase_B"/>
    <property type="match status" value="1"/>
</dbReference>
<dbReference type="InterPro" id="IPR001279">
    <property type="entry name" value="Metallo-B-lactamas"/>
</dbReference>
<evidence type="ECO:0000313" key="3">
    <source>
        <dbReference type="EMBL" id="GFF56688.1"/>
    </source>
</evidence>
<dbReference type="AlphaFoldDB" id="A0A8H3SDN9"/>
<dbReference type="PANTHER" id="PTHR42951">
    <property type="entry name" value="METALLO-BETA-LACTAMASE DOMAIN-CONTAINING"/>
    <property type="match status" value="1"/>
</dbReference>
<organism evidence="3 4">
    <name type="scientific">Aspergillus udagawae</name>
    <dbReference type="NCBI Taxonomy" id="91492"/>
    <lineage>
        <taxon>Eukaryota</taxon>
        <taxon>Fungi</taxon>
        <taxon>Dikarya</taxon>
        <taxon>Ascomycota</taxon>
        <taxon>Pezizomycotina</taxon>
        <taxon>Eurotiomycetes</taxon>
        <taxon>Eurotiomycetidae</taxon>
        <taxon>Eurotiales</taxon>
        <taxon>Aspergillaceae</taxon>
        <taxon>Aspergillus</taxon>
        <taxon>Aspergillus subgen. Fumigati</taxon>
    </lineage>
</organism>
<dbReference type="InterPro" id="IPR036866">
    <property type="entry name" value="RibonucZ/Hydroxyglut_hydro"/>
</dbReference>
<dbReference type="SUPFAM" id="SSF56281">
    <property type="entry name" value="Metallo-hydrolase/oxidoreductase"/>
    <property type="match status" value="1"/>
</dbReference>
<feature type="signal peptide" evidence="1">
    <location>
        <begin position="1"/>
        <end position="50"/>
    </location>
</feature>
<dbReference type="PANTHER" id="PTHR42951:SF14">
    <property type="entry name" value="METALLO-BETA-LACTAMASE SUPERFAMILY PROTEIN"/>
    <property type="match status" value="1"/>
</dbReference>
<comment type="caution">
    <text evidence="3">The sequence shown here is derived from an EMBL/GenBank/DDBJ whole genome shotgun (WGS) entry which is preliminary data.</text>
</comment>
<keyword evidence="1" id="KW-0732">Signal</keyword>
<feature type="chain" id="PRO_5034765503" description="Metallo-beta-lactamase domain-containing protein" evidence="1">
    <location>
        <begin position="51"/>
        <end position="359"/>
    </location>
</feature>
<name>A0A8H3SDN9_9EURO</name>
<proteinExistence type="predicted"/>
<dbReference type="Proteomes" id="UP000465221">
    <property type="component" value="Unassembled WGS sequence"/>
</dbReference>
<accession>A0A8H3SDN9</accession>
<sequence length="359" mass="40088">MNYTAIFSTFLTSLLYKVLILGPDHTIPATMHLPFSLALLFATSVSTVFAKCDTCPCSTEPIIEKGDLQIYTYHASPVPLVYQNSTDVSFSPTTFTLISTKDEAVLVDAPISPERGEELADWISATIPGRKLTGIYVTHGHGDHFFAIPMIQKRFPGARVLATQEVYDHMLQQIEPGFFASFWAALFPNLEAPDLSDINLDILDPSTNLSFYLSSGNGHRKEQYELRAVPVGEGDTVNSTVLYVPEVKTVITGDVVYGNCYQYLAENPTAELRSQWLKSIDKVAGLHPQYVIPSHALPTDNYEKNHLSETKTYIETFEQLLAESSSWQELETSLKGRFPQREGSFILRYSTLAFFNASF</sequence>
<reference evidence="3 4" key="1">
    <citation type="submission" date="2020-01" db="EMBL/GenBank/DDBJ databases">
        <title>Draft genome sequence of Aspergillus udagawae IFM 46972.</title>
        <authorList>
            <person name="Takahashi H."/>
            <person name="Yaguchi T."/>
        </authorList>
    </citation>
    <scope>NUCLEOTIDE SEQUENCE [LARGE SCALE GENOMIC DNA]</scope>
    <source>
        <strain evidence="3 4">IFM 46972</strain>
    </source>
</reference>
<evidence type="ECO:0000313" key="4">
    <source>
        <dbReference type="Proteomes" id="UP000465221"/>
    </source>
</evidence>
<dbReference type="EMBL" id="BLKC01000140">
    <property type="protein sequence ID" value="GFF56688.1"/>
    <property type="molecule type" value="Genomic_DNA"/>
</dbReference>
<dbReference type="CDD" id="cd07739">
    <property type="entry name" value="metallo-hydrolase-like_MBL-fold"/>
    <property type="match status" value="1"/>
</dbReference>
<dbReference type="Pfam" id="PF00753">
    <property type="entry name" value="Lactamase_B"/>
    <property type="match status" value="1"/>
</dbReference>
<feature type="domain" description="Metallo-beta-lactamase" evidence="2">
    <location>
        <begin position="92"/>
        <end position="295"/>
    </location>
</feature>
<dbReference type="InterPro" id="IPR050855">
    <property type="entry name" value="NDM-1-like"/>
</dbReference>
<gene>
    <name evidence="3" type="ORF">IFM46972_10580</name>
</gene>